<evidence type="ECO:0000313" key="2">
    <source>
        <dbReference type="Proteomes" id="UP000474630"/>
    </source>
</evidence>
<evidence type="ECO:0000313" key="1">
    <source>
        <dbReference type="EMBL" id="QIA07248.1"/>
    </source>
</evidence>
<dbReference type="Pfam" id="PF06245">
    <property type="entry name" value="DUF1015"/>
    <property type="match status" value="1"/>
</dbReference>
<proteinExistence type="predicted"/>
<dbReference type="InterPro" id="IPR008323">
    <property type="entry name" value="UCP033563"/>
</dbReference>
<dbReference type="PANTHER" id="PTHR36454">
    <property type="entry name" value="LMO2823 PROTEIN"/>
    <property type="match status" value="1"/>
</dbReference>
<accession>A0A6C0R9P2</accession>
<dbReference type="PIRSF" id="PIRSF033563">
    <property type="entry name" value="UCP033563"/>
    <property type="match status" value="1"/>
</dbReference>
<organism evidence="1 2">
    <name type="scientific">Draconibacterium halophilum</name>
    <dbReference type="NCBI Taxonomy" id="2706887"/>
    <lineage>
        <taxon>Bacteria</taxon>
        <taxon>Pseudomonadati</taxon>
        <taxon>Bacteroidota</taxon>
        <taxon>Bacteroidia</taxon>
        <taxon>Marinilabiliales</taxon>
        <taxon>Prolixibacteraceae</taxon>
        <taxon>Draconibacterium</taxon>
    </lineage>
</organism>
<sequence>MAIIKPFKGLRPQKEIVEELACLPYDVMNSEEAAAMAEGKEKSLLRITKAEIECPEVDDIHSETVYNKAVENFKAFQEKGWLKDDADAKYYIYAQTMNGVTQYGIVGAAACADYENGIIKKHELTRPEKEEDRMVLTRYLNANIEPVFFAYKAVAEIDMIVENIVKSKAADYDFTAEDGFGHHFWAIDDAATNTKLEQLFEEKVPFTYVADGHHRTAAAARIGAEKTSQNSNHTGNEEYNYFMAVHFPDNQLQIIDYNRVVKDLNGLSEIDFLAELSNGFDVENMGADIFKPAALHEFGLYMAGSWYKLTAKEGTYDDNDPIGILDVTILSNQVLDPILDIKDLRTSKRIDFIGGIRGLEELKRRVDSGEMKAAFALYPVSMQQLINIADSGNIMPPKTTWFEPKLRSGLVIHKLD</sequence>
<dbReference type="AlphaFoldDB" id="A0A6C0R9P2"/>
<dbReference type="Proteomes" id="UP000474630">
    <property type="component" value="Chromosome"/>
</dbReference>
<keyword evidence="2" id="KW-1185">Reference proteome</keyword>
<gene>
    <name evidence="1" type="ORF">G0Q07_05690</name>
</gene>
<dbReference type="RefSeq" id="WP_163345175.1">
    <property type="nucleotide sequence ID" value="NZ_CP048409.1"/>
</dbReference>
<dbReference type="KEGG" id="drc:G0Q07_05690"/>
<protein>
    <submittedName>
        <fullName evidence="1">DUF1015 domain-containing protein</fullName>
    </submittedName>
</protein>
<dbReference type="EMBL" id="CP048409">
    <property type="protein sequence ID" value="QIA07248.1"/>
    <property type="molecule type" value="Genomic_DNA"/>
</dbReference>
<name>A0A6C0R9P2_9BACT</name>
<reference evidence="1 2" key="1">
    <citation type="submission" date="2020-02" db="EMBL/GenBank/DDBJ databases">
        <title>Genome sequencing for Draconibacterium sp. strain M1.</title>
        <authorList>
            <person name="Park S.-J."/>
        </authorList>
    </citation>
    <scope>NUCLEOTIDE SEQUENCE [LARGE SCALE GENOMIC DNA]</scope>
    <source>
        <strain evidence="1 2">M1</strain>
    </source>
</reference>
<dbReference type="PANTHER" id="PTHR36454:SF1">
    <property type="entry name" value="DUF1015 DOMAIN-CONTAINING PROTEIN"/>
    <property type="match status" value="1"/>
</dbReference>